<proteinExistence type="predicted"/>
<name>A0A5B7HAM7_PORTR</name>
<evidence type="ECO:0000313" key="2">
    <source>
        <dbReference type="Proteomes" id="UP000324222"/>
    </source>
</evidence>
<dbReference type="Proteomes" id="UP000324222">
    <property type="component" value="Unassembled WGS sequence"/>
</dbReference>
<evidence type="ECO:0000313" key="1">
    <source>
        <dbReference type="EMBL" id="MPC65794.1"/>
    </source>
</evidence>
<organism evidence="1 2">
    <name type="scientific">Portunus trituberculatus</name>
    <name type="common">Swimming crab</name>
    <name type="synonym">Neptunus trituberculatus</name>
    <dbReference type="NCBI Taxonomy" id="210409"/>
    <lineage>
        <taxon>Eukaryota</taxon>
        <taxon>Metazoa</taxon>
        <taxon>Ecdysozoa</taxon>
        <taxon>Arthropoda</taxon>
        <taxon>Crustacea</taxon>
        <taxon>Multicrustacea</taxon>
        <taxon>Malacostraca</taxon>
        <taxon>Eumalacostraca</taxon>
        <taxon>Eucarida</taxon>
        <taxon>Decapoda</taxon>
        <taxon>Pleocyemata</taxon>
        <taxon>Brachyura</taxon>
        <taxon>Eubrachyura</taxon>
        <taxon>Portunoidea</taxon>
        <taxon>Portunidae</taxon>
        <taxon>Portuninae</taxon>
        <taxon>Portunus</taxon>
    </lineage>
</organism>
<dbReference type="AlphaFoldDB" id="A0A5B7HAM7"/>
<dbReference type="EMBL" id="VSRR010023846">
    <property type="protein sequence ID" value="MPC65794.1"/>
    <property type="molecule type" value="Genomic_DNA"/>
</dbReference>
<gene>
    <name evidence="1" type="ORF">E2C01_059930</name>
</gene>
<accession>A0A5B7HAM7</accession>
<sequence>MKPRYCSEVGFIRPHSTPAEVLKQARLSGNCCFVSSSVVAWWLWYIYHVSNNQQKNEVAVYATTRAWVICCLFTSGEVESVDRDTIVTFSPVVIRFDWLRQIRCQGPEHKPQKHISTRHTIGGQFKIFQIHKRPAVTDRASSSLHQQLAATCITVHCLLNLLGDVLHRFRDIFGISFLLGLILTPGETTRAVVHYQRPLVISPDLVRDRRGHSHGGIGPFPGALQLQRECTPASGLYSHTPCSPLYTWRLACGGRTVPS</sequence>
<protein>
    <submittedName>
        <fullName evidence="1">Uncharacterized protein</fullName>
    </submittedName>
</protein>
<comment type="caution">
    <text evidence="1">The sequence shown here is derived from an EMBL/GenBank/DDBJ whole genome shotgun (WGS) entry which is preliminary data.</text>
</comment>
<keyword evidence="2" id="KW-1185">Reference proteome</keyword>
<reference evidence="1 2" key="1">
    <citation type="submission" date="2019-05" db="EMBL/GenBank/DDBJ databases">
        <title>Another draft genome of Portunus trituberculatus and its Hox gene families provides insights of decapod evolution.</title>
        <authorList>
            <person name="Jeong J.-H."/>
            <person name="Song I."/>
            <person name="Kim S."/>
            <person name="Choi T."/>
            <person name="Kim D."/>
            <person name="Ryu S."/>
            <person name="Kim W."/>
        </authorList>
    </citation>
    <scope>NUCLEOTIDE SEQUENCE [LARGE SCALE GENOMIC DNA]</scope>
    <source>
        <tissue evidence="1">Muscle</tissue>
    </source>
</reference>